<gene>
    <name evidence="6" type="primary">LOC106753373</name>
</gene>
<evidence type="ECO:0000256" key="1">
    <source>
        <dbReference type="ARBA" id="ARBA00023186"/>
    </source>
</evidence>
<organism evidence="5 6">
    <name type="scientific">Vigna radiata var. radiata</name>
    <name type="common">Mung bean</name>
    <name type="synonym">Phaseolus aureus</name>
    <dbReference type="NCBI Taxonomy" id="3916"/>
    <lineage>
        <taxon>Eukaryota</taxon>
        <taxon>Viridiplantae</taxon>
        <taxon>Streptophyta</taxon>
        <taxon>Embryophyta</taxon>
        <taxon>Tracheophyta</taxon>
        <taxon>Spermatophyta</taxon>
        <taxon>Magnoliopsida</taxon>
        <taxon>eudicotyledons</taxon>
        <taxon>Gunneridae</taxon>
        <taxon>Pentapetalae</taxon>
        <taxon>rosids</taxon>
        <taxon>fabids</taxon>
        <taxon>Fabales</taxon>
        <taxon>Fabaceae</taxon>
        <taxon>Papilionoideae</taxon>
        <taxon>50 kb inversion clade</taxon>
        <taxon>NPAAA clade</taxon>
        <taxon>indigoferoid/millettioid clade</taxon>
        <taxon>Phaseoleae</taxon>
        <taxon>Vigna</taxon>
    </lineage>
</organism>
<feature type="compositionally biased region" description="Polar residues" evidence="2">
    <location>
        <begin position="308"/>
        <end position="318"/>
    </location>
</feature>
<evidence type="ECO:0000259" key="4">
    <source>
        <dbReference type="PROSITE" id="PS51035"/>
    </source>
</evidence>
<dbReference type="STRING" id="3916.A0A1S3TA62"/>
<dbReference type="SMART" id="SM00264">
    <property type="entry name" value="BAG"/>
    <property type="match status" value="1"/>
</dbReference>
<dbReference type="SUPFAM" id="SSF63491">
    <property type="entry name" value="BAG domain"/>
    <property type="match status" value="1"/>
</dbReference>
<dbReference type="GO" id="GO:0050821">
    <property type="term" value="P:protein stabilization"/>
    <property type="evidence" value="ECO:0007669"/>
    <property type="project" value="TreeGrafter"/>
</dbReference>
<feature type="region of interest" description="Disordered" evidence="2">
    <location>
        <begin position="302"/>
        <end position="324"/>
    </location>
</feature>
<dbReference type="RefSeq" id="XP_014490654.1">
    <property type="nucleotide sequence ID" value="XM_014635168.2"/>
</dbReference>
<dbReference type="InterPro" id="IPR029071">
    <property type="entry name" value="Ubiquitin-like_domsf"/>
</dbReference>
<dbReference type="GeneID" id="106753373"/>
<dbReference type="SUPFAM" id="SSF54236">
    <property type="entry name" value="Ubiquitin-like"/>
    <property type="match status" value="1"/>
</dbReference>
<dbReference type="KEGG" id="vra:106753373"/>
<proteinExistence type="predicted"/>
<dbReference type="PANTHER" id="PTHR12329:SF40">
    <property type="entry name" value="BAG FAMILY MOLECULAR CHAPERONE REGULATOR 4"/>
    <property type="match status" value="1"/>
</dbReference>
<accession>A0A1S3TA62</accession>
<dbReference type="InterPro" id="IPR000626">
    <property type="entry name" value="Ubiquitin-like_dom"/>
</dbReference>
<dbReference type="PANTHER" id="PTHR12329">
    <property type="entry name" value="BCL2-ASSOCIATED ATHANOGENE"/>
    <property type="match status" value="1"/>
</dbReference>
<feature type="domain" description="Ubiquitin-like" evidence="3">
    <location>
        <begin position="106"/>
        <end position="174"/>
    </location>
</feature>
<evidence type="ECO:0000313" key="6">
    <source>
        <dbReference type="RefSeq" id="XP_014490654.1"/>
    </source>
</evidence>
<name>A0A1S3TA62_VIGRR</name>
<sequence length="324" mass="36187">MTGAASWWTSGGRSTVNDGGVVKGVWSLIDGGALIDLSEIINNGILSLVRLKIREKGREKWTTVTTTTLSVGTAAEMEWEMRPGGMFVQRRAATEDNGAIYKVMMMTITVTHLSSHHDLFLPMNSTFWDVKKLLANKTGLQPEEQQLFFRGEEKYNGETLYVEGVLDKSNILLLDNTASEESKIEEIRKHNDMLKAFEAVGEVRAEVDELAERVFVLKVAADGGTRVSDKEFSTCTELLMRQLLKLDGIQAEGEAKLQRKAEVRRVQHFVDSLDTLKERNSKPVTTTVKTVSVGTQWEHFDSGMGSLNAPTSSANFTQDWERHD</sequence>
<dbReference type="Gene3D" id="3.10.20.90">
    <property type="entry name" value="Phosphatidylinositol 3-kinase Catalytic Subunit, Chain A, domain 1"/>
    <property type="match status" value="1"/>
</dbReference>
<dbReference type="GO" id="GO:0051087">
    <property type="term" value="F:protein-folding chaperone binding"/>
    <property type="evidence" value="ECO:0007669"/>
    <property type="project" value="InterPro"/>
</dbReference>
<dbReference type="PROSITE" id="PS51035">
    <property type="entry name" value="BAG"/>
    <property type="match status" value="1"/>
</dbReference>
<evidence type="ECO:0000313" key="5">
    <source>
        <dbReference type="Proteomes" id="UP000087766"/>
    </source>
</evidence>
<dbReference type="Proteomes" id="UP000087766">
    <property type="component" value="Unplaced"/>
</dbReference>
<dbReference type="OrthoDB" id="417450at2759"/>
<feature type="domain" description="BAG" evidence="4">
    <location>
        <begin position="199"/>
        <end position="277"/>
    </location>
</feature>
<dbReference type="InterPro" id="IPR003103">
    <property type="entry name" value="BAG_domain"/>
</dbReference>
<keyword evidence="5" id="KW-1185">Reference proteome</keyword>
<keyword evidence="1" id="KW-0143">Chaperone</keyword>
<dbReference type="GO" id="GO:0000774">
    <property type="term" value="F:adenyl-nucleotide exchange factor activity"/>
    <property type="evidence" value="ECO:0007669"/>
    <property type="project" value="TreeGrafter"/>
</dbReference>
<evidence type="ECO:0000259" key="3">
    <source>
        <dbReference type="PROSITE" id="PS50053"/>
    </source>
</evidence>
<dbReference type="PROSITE" id="PS50053">
    <property type="entry name" value="UBIQUITIN_2"/>
    <property type="match status" value="1"/>
</dbReference>
<dbReference type="InterPro" id="IPR039773">
    <property type="entry name" value="BAG_chaperone_regulator"/>
</dbReference>
<dbReference type="AlphaFoldDB" id="A0A1S3TA62"/>
<protein>
    <submittedName>
        <fullName evidence="6">BAG family molecular chaperone regulator 4</fullName>
    </submittedName>
</protein>
<dbReference type="Gene3D" id="1.20.58.120">
    <property type="entry name" value="BAG domain"/>
    <property type="match status" value="1"/>
</dbReference>
<dbReference type="GO" id="GO:0005737">
    <property type="term" value="C:cytoplasm"/>
    <property type="evidence" value="ECO:0007669"/>
    <property type="project" value="TreeGrafter"/>
</dbReference>
<evidence type="ECO:0000256" key="2">
    <source>
        <dbReference type="SAM" id="MobiDB-lite"/>
    </source>
</evidence>
<reference evidence="6" key="1">
    <citation type="submission" date="2025-08" db="UniProtKB">
        <authorList>
            <consortium name="RefSeq"/>
        </authorList>
    </citation>
    <scope>IDENTIFICATION</scope>
    <source>
        <tissue evidence="6">Leaf</tissue>
    </source>
</reference>
<dbReference type="Pfam" id="PF02179">
    <property type="entry name" value="BAG"/>
    <property type="match status" value="1"/>
</dbReference>
<dbReference type="InterPro" id="IPR036533">
    <property type="entry name" value="BAG_dom_sf"/>
</dbReference>